<gene>
    <name evidence="2" type="ORF">EDD74_11177</name>
    <name evidence="1" type="ORF">FAEUMB_21220</name>
</gene>
<name>A0A4V2UQ46_9FIRM</name>
<dbReference type="RefSeq" id="WP_116441889.1">
    <property type="nucleotide sequence ID" value="NZ_BHEO01000008.1"/>
</dbReference>
<evidence type="ECO:0000313" key="1">
    <source>
        <dbReference type="EMBL" id="GBU05581.1"/>
    </source>
</evidence>
<reference evidence="2 3" key="2">
    <citation type="submission" date="2019-03" db="EMBL/GenBank/DDBJ databases">
        <title>Genomic Encyclopedia of Type Strains, Phase IV (KMG-IV): sequencing the most valuable type-strain genomes for metagenomic binning, comparative biology and taxonomic classification.</title>
        <authorList>
            <person name="Goeker M."/>
        </authorList>
    </citation>
    <scope>NUCLEOTIDE SEQUENCE [LARGE SCALE GENOMIC DNA]</scope>
    <source>
        <strain evidence="2 3">DSM 103426</strain>
    </source>
</reference>
<evidence type="ECO:0000313" key="2">
    <source>
        <dbReference type="EMBL" id="TCS68132.1"/>
    </source>
</evidence>
<keyword evidence="4" id="KW-1185">Reference proteome</keyword>
<proteinExistence type="predicted"/>
<accession>A0A4V2UQ46</accession>
<evidence type="ECO:0000313" key="3">
    <source>
        <dbReference type="Proteomes" id="UP000294613"/>
    </source>
</evidence>
<comment type="caution">
    <text evidence="2">The sequence shown here is derived from an EMBL/GenBank/DDBJ whole genome shotgun (WGS) entry which is preliminary data.</text>
</comment>
<organism evidence="2 3">
    <name type="scientific">Faecalimonas umbilicata</name>
    <dbReference type="NCBI Taxonomy" id="1912855"/>
    <lineage>
        <taxon>Bacteria</taxon>
        <taxon>Bacillati</taxon>
        <taxon>Bacillota</taxon>
        <taxon>Clostridia</taxon>
        <taxon>Lachnospirales</taxon>
        <taxon>Lachnospiraceae</taxon>
        <taxon>Faecalimonas</taxon>
    </lineage>
</organism>
<reference evidence="1 4" key="1">
    <citation type="journal article" date="2018" name="Int. J. Syst. Evol. Microbiol.">
        <title>Draft Genome Sequence of Faecalimonas umbilicata JCM 30896T, an Acetate-Producing Bacterium Isolated from Human Feces.</title>
        <authorList>
            <person name="Sakamoto M."/>
            <person name="Ikeyama N."/>
            <person name="Yuki M."/>
            <person name="Ohkuma M."/>
        </authorList>
    </citation>
    <scope>NUCLEOTIDE SEQUENCE [LARGE SCALE GENOMIC DNA]</scope>
    <source>
        <strain evidence="1 4">EGH7</strain>
    </source>
</reference>
<dbReference type="EMBL" id="BHEO01000008">
    <property type="protein sequence ID" value="GBU05581.1"/>
    <property type="molecule type" value="Genomic_DNA"/>
</dbReference>
<evidence type="ECO:0000313" key="4">
    <source>
        <dbReference type="Proteomes" id="UP000702954"/>
    </source>
</evidence>
<dbReference type="AlphaFoldDB" id="A0A4V2UQ46"/>
<dbReference type="Proteomes" id="UP000702954">
    <property type="component" value="Unassembled WGS sequence"/>
</dbReference>
<protein>
    <submittedName>
        <fullName evidence="2">Uncharacterized protein</fullName>
    </submittedName>
</protein>
<dbReference type="EMBL" id="SLZV01000011">
    <property type="protein sequence ID" value="TCS68132.1"/>
    <property type="molecule type" value="Genomic_DNA"/>
</dbReference>
<sequence length="111" mass="13325">MKYFIKDKDRKGTCYYEFYKGKWDGESFWKTDSILLHDDIVFQNEEFIDAILKVVPSYNPFGETEISNVEWKAIGQFIELKSTTVREIYFEADEWLQEVFKEYDCFTILGI</sequence>
<dbReference type="Proteomes" id="UP000294613">
    <property type="component" value="Unassembled WGS sequence"/>
</dbReference>